<dbReference type="EMBL" id="CP016503">
    <property type="protein sequence ID" value="ANV98207.1"/>
    <property type="molecule type" value="Genomic_DNA"/>
</dbReference>
<dbReference type="GO" id="GO:0003677">
    <property type="term" value="F:DNA binding"/>
    <property type="evidence" value="ECO:0007669"/>
    <property type="project" value="InterPro"/>
</dbReference>
<proteinExistence type="predicted"/>
<dbReference type="GO" id="GO:0009360">
    <property type="term" value="C:DNA polymerase III complex"/>
    <property type="evidence" value="ECO:0007669"/>
    <property type="project" value="InterPro"/>
</dbReference>
<gene>
    <name evidence="6" type="ORF">BBW65_05065</name>
</gene>
<keyword evidence="3" id="KW-0235">DNA replication</keyword>
<keyword evidence="1" id="KW-0808">Transferase</keyword>
<dbReference type="PANTHER" id="PTHR34388">
    <property type="entry name" value="DNA POLYMERASE III SUBUNIT DELTA"/>
    <property type="match status" value="1"/>
</dbReference>
<feature type="domain" description="DNA polymerase III delta N-terminal" evidence="5">
    <location>
        <begin position="20"/>
        <end position="122"/>
    </location>
</feature>
<dbReference type="InterPro" id="IPR010372">
    <property type="entry name" value="DNA_pol3_delta_N"/>
</dbReference>
<evidence type="ECO:0000256" key="2">
    <source>
        <dbReference type="ARBA" id="ARBA00022695"/>
    </source>
</evidence>
<evidence type="ECO:0000256" key="1">
    <source>
        <dbReference type="ARBA" id="ARBA00022679"/>
    </source>
</evidence>
<accession>A0A1B1U5Y8</accession>
<dbReference type="InterPro" id="IPR027417">
    <property type="entry name" value="P-loop_NTPase"/>
</dbReference>
<dbReference type="OrthoDB" id="5329738at2"/>
<dbReference type="GO" id="GO:0006261">
    <property type="term" value="P:DNA-templated DNA replication"/>
    <property type="evidence" value="ECO:0007669"/>
    <property type="project" value="TreeGrafter"/>
</dbReference>
<dbReference type="InterPro" id="IPR005790">
    <property type="entry name" value="DNA_polIII_delta"/>
</dbReference>
<dbReference type="Pfam" id="PF06144">
    <property type="entry name" value="DNA_pol3_delta"/>
    <property type="match status" value="1"/>
</dbReference>
<keyword evidence="2" id="KW-0548">Nucleotidyltransferase</keyword>
<dbReference type="STRING" id="222136.BBW65_05065"/>
<dbReference type="Proteomes" id="UP000092884">
    <property type="component" value="Chromosome"/>
</dbReference>
<evidence type="ECO:0000313" key="6">
    <source>
        <dbReference type="EMBL" id="ANV98207.1"/>
    </source>
</evidence>
<dbReference type="KEGG" id="het:BBW65_05065"/>
<dbReference type="PANTHER" id="PTHR34388:SF1">
    <property type="entry name" value="DNA POLYMERASE III SUBUNIT DELTA"/>
    <property type="match status" value="1"/>
</dbReference>
<dbReference type="AlphaFoldDB" id="A0A1B1U5Y8"/>
<sequence length="331" mass="38006">MRRQELENFLKTQTPNATLLYGDGVFWIQHYASQIAKQTTQPENISKFYFGEYDYALVLSLLGQSSLFGDRTLVILKIDKKISKKELQALVKATQSNTDNFLLIEFYHNEARTSGEYSKDCKEMASAFNGAGAIEVRFFKPSLQESQLILAQKAKEHQLQISGQTLTYLLNLQNGDLGIALKELEKFSHYNHQITHKDIDALCSSLGNLEFDDLLKALLEKKQVLPIYAQLEEEGLDEMELLNAIASYFYRLFVIFAHMRISGNIDLKEILGYIPPRHIAERYTREASSLREWQYQHIFEALLDWRLAIFAGKGKALNAIIALNKLQEILR</sequence>
<evidence type="ECO:0000313" key="7">
    <source>
        <dbReference type="Proteomes" id="UP000092884"/>
    </source>
</evidence>
<organism evidence="6 7">
    <name type="scientific">Helicobacter enhydrae</name>
    <dbReference type="NCBI Taxonomy" id="222136"/>
    <lineage>
        <taxon>Bacteria</taxon>
        <taxon>Pseudomonadati</taxon>
        <taxon>Campylobacterota</taxon>
        <taxon>Epsilonproteobacteria</taxon>
        <taxon>Campylobacterales</taxon>
        <taxon>Helicobacteraceae</taxon>
        <taxon>Helicobacter</taxon>
    </lineage>
</organism>
<evidence type="ECO:0000256" key="4">
    <source>
        <dbReference type="ARBA" id="ARBA00022932"/>
    </source>
</evidence>
<dbReference type="SUPFAM" id="SSF52540">
    <property type="entry name" value="P-loop containing nucleoside triphosphate hydrolases"/>
    <property type="match status" value="1"/>
</dbReference>
<reference evidence="7" key="1">
    <citation type="submission" date="2016-07" db="EMBL/GenBank/DDBJ databases">
        <authorList>
            <person name="Florea S."/>
            <person name="Webb J.S."/>
            <person name="Jaromczyk J."/>
            <person name="Schardl C.L."/>
        </authorList>
    </citation>
    <scope>NUCLEOTIDE SEQUENCE [LARGE SCALE GENOMIC DNA]</scope>
    <source>
        <strain evidence="7">MIT 01-6242</strain>
    </source>
</reference>
<dbReference type="Gene3D" id="3.40.50.300">
    <property type="entry name" value="P-loop containing nucleotide triphosphate hydrolases"/>
    <property type="match status" value="1"/>
</dbReference>
<dbReference type="GO" id="GO:0003887">
    <property type="term" value="F:DNA-directed DNA polymerase activity"/>
    <property type="evidence" value="ECO:0007669"/>
    <property type="project" value="UniProtKB-KW"/>
</dbReference>
<protein>
    <recommendedName>
        <fullName evidence="5">DNA polymerase III delta N-terminal domain-containing protein</fullName>
    </recommendedName>
</protein>
<dbReference type="Gene3D" id="1.10.8.60">
    <property type="match status" value="1"/>
</dbReference>
<dbReference type="NCBIfam" id="TIGR01128">
    <property type="entry name" value="holA"/>
    <property type="match status" value="1"/>
</dbReference>
<keyword evidence="4" id="KW-0239">DNA-directed DNA polymerase</keyword>
<evidence type="ECO:0000256" key="3">
    <source>
        <dbReference type="ARBA" id="ARBA00022705"/>
    </source>
</evidence>
<name>A0A1B1U5Y8_9HELI</name>
<dbReference type="NCBIfam" id="NF006302">
    <property type="entry name" value="PRK08487.1-5"/>
    <property type="match status" value="1"/>
</dbReference>
<dbReference type="RefSeq" id="WP_066340599.1">
    <property type="nucleotide sequence ID" value="NZ_CP016503.1"/>
</dbReference>
<evidence type="ECO:0000259" key="5">
    <source>
        <dbReference type="Pfam" id="PF06144"/>
    </source>
</evidence>
<keyword evidence="7" id="KW-1185">Reference proteome</keyword>